<dbReference type="InterPro" id="IPR006073">
    <property type="entry name" value="GTP-bd"/>
</dbReference>
<proteinExistence type="predicted"/>
<feature type="transmembrane region" description="Helical" evidence="1">
    <location>
        <begin position="253"/>
        <end position="272"/>
    </location>
</feature>
<keyword evidence="4" id="KW-1185">Reference proteome</keyword>
<dbReference type="Proteomes" id="UP001059480">
    <property type="component" value="Unassembled WGS sequence"/>
</dbReference>
<dbReference type="RefSeq" id="WP_256945234.1">
    <property type="nucleotide sequence ID" value="NZ_JANHNZ010000005.1"/>
</dbReference>
<dbReference type="Gene3D" id="3.40.50.300">
    <property type="entry name" value="P-loop containing nucleotide triphosphate hydrolases"/>
    <property type="match status" value="1"/>
</dbReference>
<gene>
    <name evidence="3" type="ORF">NPA36_06095</name>
</gene>
<reference evidence="3" key="1">
    <citation type="submission" date="2022-07" db="EMBL/GenBank/DDBJ databases">
        <authorList>
            <person name="Jung M.-Y."/>
            <person name="Lee M."/>
        </authorList>
    </citation>
    <scope>NUCLEOTIDE SEQUENCE</scope>
    <source>
        <strain evidence="3">S8</strain>
    </source>
</reference>
<dbReference type="EMBL" id="JANHNZ010000005">
    <property type="protein sequence ID" value="MCQ9210118.1"/>
    <property type="molecule type" value="Genomic_DNA"/>
</dbReference>
<name>A0ABT1WNL5_9LACT</name>
<accession>A0ABT1WNL5</accession>
<reference evidence="3" key="2">
    <citation type="journal article" date="2023" name="Curr. Microbiol.">
        <title>Granulicatella seriolae sp. nov., a Novel Facultative Anaerobe Isolated from Yellowtail Marine Fish.</title>
        <authorList>
            <person name="Lee M."/>
            <person name="Choi Y.J."/>
            <person name="Farooq A."/>
            <person name="Jeong J.B."/>
            <person name="Jung M.Y."/>
        </authorList>
    </citation>
    <scope>NUCLEOTIDE SEQUENCE</scope>
    <source>
        <strain evidence="3">S8</strain>
    </source>
</reference>
<reference evidence="3" key="3">
    <citation type="journal article" date="2023" name="Microbiol. Resour. Announc.">
        <title>Draft Genome Sequence of Granulicatella sp. Strain S8, Isolated from a Marine Fish, Seriola quinqueradiata.</title>
        <authorList>
            <person name="Lee M."/>
            <person name="Farooq A."/>
            <person name="Jeong J.B."/>
            <person name="Jung M.Y."/>
        </authorList>
    </citation>
    <scope>NUCLEOTIDE SEQUENCE</scope>
    <source>
        <strain evidence="3">S8</strain>
    </source>
</reference>
<comment type="caution">
    <text evidence="3">The sequence shown here is derived from an EMBL/GenBank/DDBJ whole genome shotgun (WGS) entry which is preliminary data.</text>
</comment>
<protein>
    <submittedName>
        <fullName evidence="3">50S ribosome-binding GTPase</fullName>
    </submittedName>
</protein>
<feature type="transmembrane region" description="Helical" evidence="1">
    <location>
        <begin position="279"/>
        <end position="298"/>
    </location>
</feature>
<evidence type="ECO:0000256" key="1">
    <source>
        <dbReference type="SAM" id="Phobius"/>
    </source>
</evidence>
<keyword evidence="1" id="KW-0472">Membrane</keyword>
<evidence type="ECO:0000259" key="2">
    <source>
        <dbReference type="Pfam" id="PF01926"/>
    </source>
</evidence>
<keyword evidence="1" id="KW-0812">Transmembrane</keyword>
<feature type="transmembrane region" description="Helical" evidence="1">
    <location>
        <begin position="310"/>
        <end position="333"/>
    </location>
</feature>
<evidence type="ECO:0000313" key="3">
    <source>
        <dbReference type="EMBL" id="MCQ9210118.1"/>
    </source>
</evidence>
<keyword evidence="1" id="KW-1133">Transmembrane helix</keyword>
<feature type="domain" description="G" evidence="2">
    <location>
        <begin position="29"/>
        <end position="147"/>
    </location>
</feature>
<feature type="transmembrane region" description="Helical" evidence="1">
    <location>
        <begin position="229"/>
        <end position="247"/>
    </location>
</feature>
<evidence type="ECO:0000313" key="4">
    <source>
        <dbReference type="Proteomes" id="UP001059480"/>
    </source>
</evidence>
<dbReference type="Pfam" id="PF01926">
    <property type="entry name" value="MMR_HSR1"/>
    <property type="match status" value="1"/>
</dbReference>
<dbReference type="InterPro" id="IPR027417">
    <property type="entry name" value="P-loop_NTPase"/>
</dbReference>
<dbReference type="SUPFAM" id="SSF52540">
    <property type="entry name" value="P-loop containing nucleoside triphosphate hydrolases"/>
    <property type="match status" value="1"/>
</dbReference>
<sequence length="441" mass="48424">MAKSSFDMSLVKELMHKTQEEINKMPPVNVMLVGKTGVGKSTLVNSIFRENLSQTGIGKPVTQHLVKIAKDGVPISLYDTRGLELEKSIQHQVKKEVLDTIKKNKGKEDQIHVVYYCLNAASNRIEASEIDFIKELGKEVPVIVVLTQSIGTPAEEFRKYIYQLNLGIVGVVNIMAQPYPIYESVTIPSSGLVELIDLTFTVVPKEVSEALTNVQQVDIARKAKQARKWATHYIATTFGIGFSPIPFSDATLLVPMQVTMMAHITAIFGMAVDKNTMTTIVSVVGGTSGATFLGRYITSNLLKLIPGVGSIAGGIISGTTASIVTTALGMSYVEVLTILAKSQQEGGTVSMDQLKELMKTKIEQRLKQGKQNPDIQRIRAQQGITKELQNDSPIKAEIIENEKQKTNPIKIGVRQTKKLTQQVQGWLQKSMKLGTKDKKAK</sequence>
<organism evidence="3 4">
    <name type="scientific">Granulicatella seriolae</name>
    <dbReference type="NCBI Taxonomy" id="2967226"/>
    <lineage>
        <taxon>Bacteria</taxon>
        <taxon>Bacillati</taxon>
        <taxon>Bacillota</taxon>
        <taxon>Bacilli</taxon>
        <taxon>Lactobacillales</taxon>
        <taxon>Carnobacteriaceae</taxon>
        <taxon>Granulicatella</taxon>
    </lineage>
</organism>